<gene>
    <name evidence="1" type="ORF">LSH36_101g05067</name>
</gene>
<reference evidence="1" key="1">
    <citation type="journal article" date="2023" name="Mol. Biol. Evol.">
        <title>Third-Generation Sequencing Reveals the Adaptive Role of the Epigenome in Three Deep-Sea Polychaetes.</title>
        <authorList>
            <person name="Perez M."/>
            <person name="Aroh O."/>
            <person name="Sun Y."/>
            <person name="Lan Y."/>
            <person name="Juniper S.K."/>
            <person name="Young C.R."/>
            <person name="Angers B."/>
            <person name="Qian P.Y."/>
        </authorList>
    </citation>
    <scope>NUCLEOTIDE SEQUENCE</scope>
    <source>
        <strain evidence="1">P08H-3</strain>
    </source>
</reference>
<proteinExistence type="predicted"/>
<comment type="caution">
    <text evidence="1">The sequence shown here is derived from an EMBL/GenBank/DDBJ whole genome shotgun (WGS) entry which is preliminary data.</text>
</comment>
<dbReference type="PANTHER" id="PTHR47526">
    <property type="entry name" value="ATP-DEPENDENT DNA HELICASE"/>
    <property type="match status" value="1"/>
</dbReference>
<dbReference type="AlphaFoldDB" id="A0AAD9JZQ8"/>
<keyword evidence="2" id="KW-1185">Reference proteome</keyword>
<dbReference type="Proteomes" id="UP001208570">
    <property type="component" value="Unassembled WGS sequence"/>
</dbReference>
<sequence>METCYDLLDKAAKGLYMENIASVGKQDPYQMEQAKWRSDPKLFPGLTYVDLVNYLIFNPSPFYTLKNLKLTIAAYWILPSSKMSVDYAMLSDMNFTSARLMKKRLDNGIGSTAVSSGVSSDSSTVTSSMSSSVALSTLTSSVASASITFVCRLHRLPQL</sequence>
<dbReference type="PANTHER" id="PTHR47526:SF3">
    <property type="entry name" value="PHD-TYPE DOMAIN-CONTAINING PROTEIN"/>
    <property type="match status" value="1"/>
</dbReference>
<name>A0AAD9JZQ8_9ANNE</name>
<protein>
    <submittedName>
        <fullName evidence="1">Uncharacterized protein</fullName>
    </submittedName>
</protein>
<evidence type="ECO:0000313" key="1">
    <source>
        <dbReference type="EMBL" id="KAK2162267.1"/>
    </source>
</evidence>
<organism evidence="1 2">
    <name type="scientific">Paralvinella palmiformis</name>
    <dbReference type="NCBI Taxonomy" id="53620"/>
    <lineage>
        <taxon>Eukaryota</taxon>
        <taxon>Metazoa</taxon>
        <taxon>Spiralia</taxon>
        <taxon>Lophotrochozoa</taxon>
        <taxon>Annelida</taxon>
        <taxon>Polychaeta</taxon>
        <taxon>Sedentaria</taxon>
        <taxon>Canalipalpata</taxon>
        <taxon>Terebellida</taxon>
        <taxon>Terebelliformia</taxon>
        <taxon>Alvinellidae</taxon>
        <taxon>Paralvinella</taxon>
    </lineage>
</organism>
<dbReference type="EMBL" id="JAODUP010000101">
    <property type="protein sequence ID" value="KAK2162267.1"/>
    <property type="molecule type" value="Genomic_DNA"/>
</dbReference>
<accession>A0AAD9JZQ8</accession>
<evidence type="ECO:0000313" key="2">
    <source>
        <dbReference type="Proteomes" id="UP001208570"/>
    </source>
</evidence>